<organism evidence="20 21">
    <name type="scientific">Tetracentron sinense</name>
    <name type="common">Spur-leaf</name>
    <dbReference type="NCBI Taxonomy" id="13715"/>
    <lineage>
        <taxon>Eukaryota</taxon>
        <taxon>Viridiplantae</taxon>
        <taxon>Streptophyta</taxon>
        <taxon>Embryophyta</taxon>
        <taxon>Tracheophyta</taxon>
        <taxon>Spermatophyta</taxon>
        <taxon>Magnoliopsida</taxon>
        <taxon>Trochodendrales</taxon>
        <taxon>Trochodendraceae</taxon>
        <taxon>Tetracentron</taxon>
    </lineage>
</organism>
<keyword evidence="11" id="KW-0325">Glycoprotein</keyword>
<comment type="similarity">
    <text evidence="18">Belongs to the peroxidase family. Classical plant (class III) peroxidase subfamily.</text>
</comment>
<feature type="binding site" evidence="14">
    <location>
        <position position="161"/>
    </location>
    <ligand>
        <name>substrate</name>
    </ligand>
</feature>
<keyword evidence="9 15" id="KW-0408">Iron</keyword>
<protein>
    <recommendedName>
        <fullName evidence="3 18">Peroxidase</fullName>
        <ecNumber evidence="3 18">1.11.1.7</ecNumber>
    </recommendedName>
</protein>
<dbReference type="OMA" id="CDSFTPR"/>
<evidence type="ECO:0000256" key="9">
    <source>
        <dbReference type="ARBA" id="ARBA00023004"/>
    </source>
</evidence>
<reference evidence="20 21" key="1">
    <citation type="submission" date="2020-04" db="EMBL/GenBank/DDBJ databases">
        <title>Plant Genome Project.</title>
        <authorList>
            <person name="Zhang R.-G."/>
        </authorList>
    </citation>
    <scope>NUCLEOTIDE SEQUENCE [LARGE SCALE GENOMIC DNA]</scope>
    <source>
        <strain evidence="20">YNK0</strain>
        <tissue evidence="20">Leaf</tissue>
    </source>
</reference>
<evidence type="ECO:0000256" key="3">
    <source>
        <dbReference type="ARBA" id="ARBA00012313"/>
    </source>
</evidence>
<sequence>MPDLVRFVLLFLMAVLLNVIYGATLDIGFYNESCPSAEETVQLIVARAYASDPGIAAALIRLHFHDCFVRGCDGSVLLDSTPGNSAEKEAIPNRSLRGFEIIDEVKAMLEVQCPYIVSCADILTFAARDSVTLGGKINYQVPAGRRDGLVSIESEADANIPSPLFNATQLIANFASKNLTAEEMVTLSGAHTIGVAHCNSFINRLYNFSETSDEDPTLDPTYAEILKSKCPPNVTQTDPTVVSLDALTPEILDNTYYVGLERNLGLLTSDQALLTKPSLKSRVDIYANHPTTWAWKFARAMVRMGEIEVLTGTNGEIRKNCRVVNGGGFSFPGYLFQATGVTSTS</sequence>
<keyword evidence="12 18" id="KW-0376">Hydrogen peroxide</keyword>
<keyword evidence="8 18" id="KW-0560">Oxidoreductase</keyword>
<dbReference type="InterPro" id="IPR019793">
    <property type="entry name" value="Peroxidases_heam-ligand_BS"/>
</dbReference>
<dbReference type="Gene3D" id="1.10.520.10">
    <property type="match status" value="1"/>
</dbReference>
<feature type="binding site" evidence="15">
    <location>
        <position position="253"/>
    </location>
    <ligand>
        <name>Ca(2+)</name>
        <dbReference type="ChEBI" id="CHEBI:29108"/>
        <label>2</label>
    </ligand>
</feature>
<dbReference type="FunFam" id="1.10.520.10:FF:000001">
    <property type="entry name" value="Peroxidase"/>
    <property type="match status" value="1"/>
</dbReference>
<evidence type="ECO:0000256" key="2">
    <source>
        <dbReference type="ARBA" id="ARBA00006873"/>
    </source>
</evidence>
<feature type="disulfide bond" evidence="17">
    <location>
        <begin position="67"/>
        <end position="72"/>
    </location>
</feature>
<feature type="binding site" evidence="15">
    <location>
        <position position="66"/>
    </location>
    <ligand>
        <name>Ca(2+)</name>
        <dbReference type="ChEBI" id="CHEBI:29108"/>
        <label>1</label>
    </ligand>
</feature>
<accession>A0A834Z8V3</accession>
<keyword evidence="18" id="KW-0964">Secreted</keyword>
<feature type="binding site" evidence="15">
    <location>
        <position position="245"/>
    </location>
    <ligand>
        <name>Ca(2+)</name>
        <dbReference type="ChEBI" id="CHEBI:29108"/>
        <label>2</label>
    </ligand>
</feature>
<feature type="domain" description="Plant heme peroxidase family profile" evidence="19">
    <location>
        <begin position="24"/>
        <end position="325"/>
    </location>
</feature>
<dbReference type="InterPro" id="IPR010255">
    <property type="entry name" value="Haem_peroxidase_sf"/>
</dbReference>
<dbReference type="PRINTS" id="PR00461">
    <property type="entry name" value="PLPEROXIDASE"/>
</dbReference>
<evidence type="ECO:0000256" key="18">
    <source>
        <dbReference type="RuleBase" id="RU362060"/>
    </source>
</evidence>
<feature type="binding site" evidence="15">
    <location>
        <position position="75"/>
    </location>
    <ligand>
        <name>Ca(2+)</name>
        <dbReference type="ChEBI" id="CHEBI:29108"/>
        <label>1</label>
    </ligand>
</feature>
<feature type="binding site" evidence="15">
    <location>
        <position position="73"/>
    </location>
    <ligand>
        <name>Ca(2+)</name>
        <dbReference type="ChEBI" id="CHEBI:29108"/>
        <label>1</label>
    </ligand>
</feature>
<feature type="active site" description="Proton acceptor" evidence="13">
    <location>
        <position position="65"/>
    </location>
</feature>
<dbReference type="PANTHER" id="PTHR31235">
    <property type="entry name" value="PEROXIDASE 25-RELATED"/>
    <property type="match status" value="1"/>
</dbReference>
<dbReference type="InterPro" id="IPR033905">
    <property type="entry name" value="Secretory_peroxidase"/>
</dbReference>
<name>A0A834Z8V3_TETSI</name>
<feature type="disulfide bond" evidence="17">
    <location>
        <begin position="34"/>
        <end position="113"/>
    </location>
</feature>
<feature type="site" description="Transition state stabilizer" evidence="16">
    <location>
        <position position="61"/>
    </location>
</feature>
<keyword evidence="18" id="KW-0732">Signal</keyword>
<evidence type="ECO:0000256" key="16">
    <source>
        <dbReference type="PIRSR" id="PIRSR600823-4"/>
    </source>
</evidence>
<dbReference type="InterPro" id="IPR019794">
    <property type="entry name" value="Peroxidases_AS"/>
</dbReference>
<comment type="similarity">
    <text evidence="2">Belongs to the peroxidase family. Ascorbate peroxidase subfamily.</text>
</comment>
<feature type="signal peptide" evidence="18">
    <location>
        <begin position="1"/>
        <end position="22"/>
    </location>
</feature>
<evidence type="ECO:0000256" key="15">
    <source>
        <dbReference type="PIRSR" id="PIRSR600823-3"/>
    </source>
</evidence>
<keyword evidence="21" id="KW-1185">Reference proteome</keyword>
<dbReference type="EMBL" id="JABCRI010000008">
    <property type="protein sequence ID" value="KAF8401231.1"/>
    <property type="molecule type" value="Genomic_DNA"/>
</dbReference>
<dbReference type="EC" id="1.11.1.7" evidence="3 18"/>
<keyword evidence="10 17" id="KW-1015">Disulfide bond</keyword>
<dbReference type="PRINTS" id="PR00458">
    <property type="entry name" value="PEROXIDASE"/>
</dbReference>
<keyword evidence="5 18" id="KW-0349">Heme</keyword>
<feature type="binding site" evidence="15">
    <location>
        <position position="248"/>
    </location>
    <ligand>
        <name>Ca(2+)</name>
        <dbReference type="ChEBI" id="CHEBI:29108"/>
        <label>2</label>
    </ligand>
</feature>
<dbReference type="PROSITE" id="PS00435">
    <property type="entry name" value="PEROXIDASE_1"/>
    <property type="match status" value="1"/>
</dbReference>
<dbReference type="InterPro" id="IPR002016">
    <property type="entry name" value="Haem_peroxidase"/>
</dbReference>
<evidence type="ECO:0000256" key="17">
    <source>
        <dbReference type="PIRSR" id="PIRSR600823-5"/>
    </source>
</evidence>
<keyword evidence="7 15" id="KW-0106">Calcium</keyword>
<evidence type="ECO:0000256" key="8">
    <source>
        <dbReference type="ARBA" id="ARBA00023002"/>
    </source>
</evidence>
<evidence type="ECO:0000313" key="21">
    <source>
        <dbReference type="Proteomes" id="UP000655225"/>
    </source>
</evidence>
<evidence type="ECO:0000256" key="14">
    <source>
        <dbReference type="PIRSR" id="PIRSR600823-2"/>
    </source>
</evidence>
<dbReference type="Gene3D" id="1.10.420.10">
    <property type="entry name" value="Peroxidase, domain 2"/>
    <property type="match status" value="1"/>
</dbReference>
<comment type="caution">
    <text evidence="20">The sequence shown here is derived from an EMBL/GenBank/DDBJ whole genome shotgun (WGS) entry which is preliminary data.</text>
</comment>
<dbReference type="Pfam" id="PF00141">
    <property type="entry name" value="peroxidase"/>
    <property type="match status" value="1"/>
</dbReference>
<evidence type="ECO:0000256" key="7">
    <source>
        <dbReference type="ARBA" id="ARBA00022837"/>
    </source>
</evidence>
<evidence type="ECO:0000256" key="5">
    <source>
        <dbReference type="ARBA" id="ARBA00022617"/>
    </source>
</evidence>
<evidence type="ECO:0000256" key="11">
    <source>
        <dbReference type="ARBA" id="ARBA00023180"/>
    </source>
</evidence>
<comment type="cofactor">
    <cofactor evidence="15 18">
        <name>heme b</name>
        <dbReference type="ChEBI" id="CHEBI:60344"/>
    </cofactor>
    <text evidence="15 18">Binds 1 heme b (iron(II)-protoporphyrin IX) group per subunit.</text>
</comment>
<evidence type="ECO:0000256" key="13">
    <source>
        <dbReference type="PIRSR" id="PIRSR600823-1"/>
    </source>
</evidence>
<dbReference type="SUPFAM" id="SSF48113">
    <property type="entry name" value="Heme-dependent peroxidases"/>
    <property type="match status" value="1"/>
</dbReference>
<evidence type="ECO:0000256" key="4">
    <source>
        <dbReference type="ARBA" id="ARBA00022559"/>
    </source>
</evidence>
<dbReference type="PROSITE" id="PS50873">
    <property type="entry name" value="PEROXIDASE_4"/>
    <property type="match status" value="1"/>
</dbReference>
<gene>
    <name evidence="20" type="ORF">HHK36_012161</name>
</gene>
<feature type="binding site" evidence="15">
    <location>
        <position position="192"/>
    </location>
    <ligand>
        <name>Ca(2+)</name>
        <dbReference type="ChEBI" id="CHEBI:29108"/>
        <label>2</label>
    </ligand>
</feature>
<feature type="chain" id="PRO_5033101676" description="Peroxidase" evidence="18">
    <location>
        <begin position="23"/>
        <end position="345"/>
    </location>
</feature>
<dbReference type="GO" id="GO:0006979">
    <property type="term" value="P:response to oxidative stress"/>
    <property type="evidence" value="ECO:0007669"/>
    <property type="project" value="UniProtKB-UniRule"/>
</dbReference>
<evidence type="ECO:0000256" key="10">
    <source>
        <dbReference type="ARBA" id="ARBA00023157"/>
    </source>
</evidence>
<comment type="cofactor">
    <cofactor evidence="15 18">
        <name>Ca(2+)</name>
        <dbReference type="ChEBI" id="CHEBI:29108"/>
    </cofactor>
    <text evidence="15 18">Binds 2 calcium ions per subunit.</text>
</comment>
<feature type="disulfide bond" evidence="17">
    <location>
        <begin position="198"/>
        <end position="230"/>
    </location>
</feature>
<feature type="binding site" evidence="15">
    <location>
        <position position="71"/>
    </location>
    <ligand>
        <name>Ca(2+)</name>
        <dbReference type="ChEBI" id="CHEBI:29108"/>
        <label>1</label>
    </ligand>
</feature>
<comment type="function">
    <text evidence="18">Removal of H(2)O(2), oxidation of toxic reductants, biosynthesis and degradation of lignin, suberization, auxin catabolism, response to environmental stresses such as wounding, pathogen attack and oxidative stress.</text>
</comment>
<evidence type="ECO:0000259" key="19">
    <source>
        <dbReference type="PROSITE" id="PS50873"/>
    </source>
</evidence>
<evidence type="ECO:0000256" key="12">
    <source>
        <dbReference type="ARBA" id="ARBA00023324"/>
    </source>
</evidence>
<comment type="subcellular location">
    <subcellularLocation>
        <location evidence="18">Secreted</location>
    </subcellularLocation>
</comment>
<evidence type="ECO:0000313" key="20">
    <source>
        <dbReference type="EMBL" id="KAF8401231.1"/>
    </source>
</evidence>
<dbReference type="GO" id="GO:0140825">
    <property type="term" value="F:lactoperoxidase activity"/>
    <property type="evidence" value="ECO:0007669"/>
    <property type="project" value="UniProtKB-EC"/>
</dbReference>
<dbReference type="AlphaFoldDB" id="A0A834Z8V3"/>
<evidence type="ECO:0000256" key="1">
    <source>
        <dbReference type="ARBA" id="ARBA00000189"/>
    </source>
</evidence>
<dbReference type="PROSITE" id="PS00436">
    <property type="entry name" value="PEROXIDASE_2"/>
    <property type="match status" value="1"/>
</dbReference>
<keyword evidence="4 18" id="KW-0575">Peroxidase</keyword>
<dbReference type="InterPro" id="IPR000823">
    <property type="entry name" value="Peroxidase_pln"/>
</dbReference>
<feature type="binding site" evidence="15">
    <location>
        <position position="87"/>
    </location>
    <ligand>
        <name>Ca(2+)</name>
        <dbReference type="ChEBI" id="CHEBI:29108"/>
        <label>1</label>
    </ligand>
</feature>
<comment type="catalytic activity">
    <reaction evidence="1 18">
        <text>2 a phenolic donor + H2O2 = 2 a phenolic radical donor + 2 H2O</text>
        <dbReference type="Rhea" id="RHEA:56136"/>
        <dbReference type="ChEBI" id="CHEBI:15377"/>
        <dbReference type="ChEBI" id="CHEBI:16240"/>
        <dbReference type="ChEBI" id="CHEBI:139520"/>
        <dbReference type="ChEBI" id="CHEBI:139521"/>
        <dbReference type="EC" id="1.11.1.7"/>
    </reaction>
</comment>
<keyword evidence="6 15" id="KW-0479">Metal-binding</keyword>
<proteinExistence type="inferred from homology"/>
<dbReference type="OrthoDB" id="2113341at2759"/>
<dbReference type="GO" id="GO:0020037">
    <property type="term" value="F:heme binding"/>
    <property type="evidence" value="ECO:0007669"/>
    <property type="project" value="UniProtKB-UniRule"/>
</dbReference>
<dbReference type="Proteomes" id="UP000655225">
    <property type="component" value="Unassembled WGS sequence"/>
</dbReference>
<dbReference type="CDD" id="cd00693">
    <property type="entry name" value="secretory_peroxidase"/>
    <property type="match status" value="1"/>
</dbReference>
<feature type="binding site" evidence="15">
    <location>
        <position position="69"/>
    </location>
    <ligand>
        <name>Ca(2+)</name>
        <dbReference type="ChEBI" id="CHEBI:29108"/>
        <label>1</label>
    </ligand>
</feature>
<dbReference type="FunFam" id="1.10.420.10:FF:000001">
    <property type="entry name" value="Peroxidase"/>
    <property type="match status" value="1"/>
</dbReference>
<evidence type="ECO:0000256" key="6">
    <source>
        <dbReference type="ARBA" id="ARBA00022723"/>
    </source>
</evidence>
<dbReference type="GO" id="GO:0046872">
    <property type="term" value="F:metal ion binding"/>
    <property type="evidence" value="ECO:0007669"/>
    <property type="project" value="UniProtKB-UniRule"/>
</dbReference>
<feature type="disulfide bond" evidence="17">
    <location>
        <begin position="119"/>
        <end position="321"/>
    </location>
</feature>
<dbReference type="GO" id="GO:0042744">
    <property type="term" value="P:hydrogen peroxide catabolic process"/>
    <property type="evidence" value="ECO:0007669"/>
    <property type="project" value="UniProtKB-KW"/>
</dbReference>
<feature type="binding site" description="axial binding residue" evidence="15">
    <location>
        <position position="191"/>
    </location>
    <ligand>
        <name>heme b</name>
        <dbReference type="ChEBI" id="CHEBI:60344"/>
    </ligand>
    <ligandPart>
        <name>Fe</name>
        <dbReference type="ChEBI" id="CHEBI:18248"/>
    </ligandPart>
</feature>
<dbReference type="GO" id="GO:0005576">
    <property type="term" value="C:extracellular region"/>
    <property type="evidence" value="ECO:0007669"/>
    <property type="project" value="UniProtKB-SubCell"/>
</dbReference>